<accession>B9SYR2</accession>
<evidence type="ECO:0000313" key="2">
    <source>
        <dbReference type="EMBL" id="EEF31251.1"/>
    </source>
</evidence>
<sequence length="248" mass="27471">MSEAGHFLSPGRAIKSISSLYSAPFLSHTPKTVAIVSRRKDFTMVNTILVYTYSIFLLSVLAVSIAATTTQLAIHGWLSVHITKQSCSRTPRSLISISTADGKWHGKWNCDYLLSLQDLQLEDLIEDEQKDAEVSISLCIQKWMEGSSHLSPENAATALLHSAERLIPTSMSGFCHPTKTMVIYVKPGYEANLDSLIQDTIRLTTSVKDICSESCEKSEFTLQYIGGQNAASIDKRWSRLLELKKAAL</sequence>
<evidence type="ECO:0000313" key="3">
    <source>
        <dbReference type="Proteomes" id="UP000008311"/>
    </source>
</evidence>
<evidence type="ECO:0000256" key="1">
    <source>
        <dbReference type="SAM" id="Phobius"/>
    </source>
</evidence>
<feature type="transmembrane region" description="Helical" evidence="1">
    <location>
        <begin position="48"/>
        <end position="78"/>
    </location>
</feature>
<dbReference type="PANTHER" id="PTHR37734:SF1">
    <property type="entry name" value="LARGE RIBOSOMAL RNA SUBUNIT ACCUMULATION PROTEIN YCED HOMOLOG 2, CHLOROPLASTIC"/>
    <property type="match status" value="1"/>
</dbReference>
<dbReference type="STRING" id="3988.B9SYR2"/>
<dbReference type="InterPro" id="IPR044985">
    <property type="entry name" value="YceD_plant"/>
</dbReference>
<dbReference type="EMBL" id="EQ974257">
    <property type="protein sequence ID" value="EEF31251.1"/>
    <property type="molecule type" value="Genomic_DNA"/>
</dbReference>
<proteinExistence type="predicted"/>
<dbReference type="InParanoid" id="B9SYR2"/>
<gene>
    <name evidence="2" type="ORF">RCOM_0035810</name>
</gene>
<keyword evidence="1" id="KW-0472">Membrane</keyword>
<protein>
    <submittedName>
        <fullName evidence="2">Uncharacterized protein</fullName>
    </submittedName>
</protein>
<keyword evidence="1" id="KW-1133">Transmembrane helix</keyword>
<reference evidence="3" key="1">
    <citation type="journal article" date="2010" name="Nat. Biotechnol.">
        <title>Draft genome sequence of the oilseed species Ricinus communis.</title>
        <authorList>
            <person name="Chan A.P."/>
            <person name="Crabtree J."/>
            <person name="Zhao Q."/>
            <person name="Lorenzi H."/>
            <person name="Orvis J."/>
            <person name="Puiu D."/>
            <person name="Melake-Berhan A."/>
            <person name="Jones K.M."/>
            <person name="Redman J."/>
            <person name="Chen G."/>
            <person name="Cahoon E.B."/>
            <person name="Gedil M."/>
            <person name="Stanke M."/>
            <person name="Haas B.J."/>
            <person name="Wortman J.R."/>
            <person name="Fraser-Liggett C.M."/>
            <person name="Ravel J."/>
            <person name="Rabinowicz P.D."/>
        </authorList>
    </citation>
    <scope>NUCLEOTIDE SEQUENCE [LARGE SCALE GENOMIC DNA]</scope>
    <source>
        <strain evidence="3">cv. Hale</strain>
    </source>
</reference>
<organism evidence="2 3">
    <name type="scientific">Ricinus communis</name>
    <name type="common">Castor bean</name>
    <dbReference type="NCBI Taxonomy" id="3988"/>
    <lineage>
        <taxon>Eukaryota</taxon>
        <taxon>Viridiplantae</taxon>
        <taxon>Streptophyta</taxon>
        <taxon>Embryophyta</taxon>
        <taxon>Tracheophyta</taxon>
        <taxon>Spermatophyta</taxon>
        <taxon>Magnoliopsida</taxon>
        <taxon>eudicotyledons</taxon>
        <taxon>Gunneridae</taxon>
        <taxon>Pentapetalae</taxon>
        <taxon>rosids</taxon>
        <taxon>fabids</taxon>
        <taxon>Malpighiales</taxon>
        <taxon>Euphorbiaceae</taxon>
        <taxon>Acalyphoideae</taxon>
        <taxon>Acalypheae</taxon>
        <taxon>Ricinus</taxon>
    </lineage>
</organism>
<dbReference type="Proteomes" id="UP000008311">
    <property type="component" value="Unassembled WGS sequence"/>
</dbReference>
<keyword evidence="1" id="KW-0812">Transmembrane</keyword>
<dbReference type="eggNOG" id="ENOG502QPK5">
    <property type="taxonomic scope" value="Eukaryota"/>
</dbReference>
<name>B9SYR2_RICCO</name>
<dbReference type="FunCoup" id="B9SYR2">
    <property type="interactions" value="1329"/>
</dbReference>
<keyword evidence="3" id="KW-1185">Reference proteome</keyword>
<dbReference type="PANTHER" id="PTHR37734">
    <property type="entry name" value="LARGE RIBOSOMAL RNA SUBUNIT ACCUMULATION PROTEIN YCED HOMOLOG 2, CHLOROPLASTIC"/>
    <property type="match status" value="1"/>
</dbReference>
<dbReference type="AlphaFoldDB" id="B9SYR2"/>